<feature type="signal peptide" evidence="3">
    <location>
        <begin position="1"/>
        <end position="25"/>
    </location>
</feature>
<organism evidence="4 5">
    <name type="scientific">Gonium pectorale</name>
    <name type="common">Green alga</name>
    <dbReference type="NCBI Taxonomy" id="33097"/>
    <lineage>
        <taxon>Eukaryota</taxon>
        <taxon>Viridiplantae</taxon>
        <taxon>Chlorophyta</taxon>
        <taxon>core chlorophytes</taxon>
        <taxon>Chlorophyceae</taxon>
        <taxon>CS clade</taxon>
        <taxon>Chlamydomonadales</taxon>
        <taxon>Volvocaceae</taxon>
        <taxon>Gonium</taxon>
    </lineage>
</organism>
<evidence type="ECO:0000256" key="2">
    <source>
        <dbReference type="SAM" id="Phobius"/>
    </source>
</evidence>
<reference evidence="5" key="1">
    <citation type="journal article" date="2016" name="Nat. Commun.">
        <title>The Gonium pectorale genome demonstrates co-option of cell cycle regulation during the evolution of multicellularity.</title>
        <authorList>
            <person name="Hanschen E.R."/>
            <person name="Marriage T.N."/>
            <person name="Ferris P.J."/>
            <person name="Hamaji T."/>
            <person name="Toyoda A."/>
            <person name="Fujiyama A."/>
            <person name="Neme R."/>
            <person name="Noguchi H."/>
            <person name="Minakuchi Y."/>
            <person name="Suzuki M."/>
            <person name="Kawai-Toyooka H."/>
            <person name="Smith D.R."/>
            <person name="Sparks H."/>
            <person name="Anderson J."/>
            <person name="Bakaric R."/>
            <person name="Luria V."/>
            <person name="Karger A."/>
            <person name="Kirschner M.W."/>
            <person name="Durand P.M."/>
            <person name="Michod R.E."/>
            <person name="Nozaki H."/>
            <person name="Olson B.J."/>
        </authorList>
    </citation>
    <scope>NUCLEOTIDE SEQUENCE [LARGE SCALE GENOMIC DNA]</scope>
    <source>
        <strain evidence="5">NIES-2863</strain>
    </source>
</reference>
<evidence type="ECO:0000256" key="1">
    <source>
        <dbReference type="SAM" id="MobiDB-lite"/>
    </source>
</evidence>
<dbReference type="Proteomes" id="UP000075714">
    <property type="component" value="Unassembled WGS sequence"/>
</dbReference>
<evidence type="ECO:0000256" key="3">
    <source>
        <dbReference type="SAM" id="SignalP"/>
    </source>
</evidence>
<sequence length="182" mass="19351">MLTSSTVVVRLWALVSVVAITLVCAGPTKANGFRASGWTVRRLQEDADITNVTAASNSTVANGPVAANVTSPVAVNATTAAANTTPNGTLATSDTSAPPPHAETTKEKIEEKWKNLGSQRTPAEKGVAITIGVIMLVSILTCLACCVFRRGGQWRIPGLQWFKKKFGPKDRYSRYADNDDGF</sequence>
<feature type="chain" id="PRO_5007562308" evidence="3">
    <location>
        <begin position="26"/>
        <end position="182"/>
    </location>
</feature>
<keyword evidence="2" id="KW-0472">Membrane</keyword>
<name>A0A150H0K2_GONPE</name>
<keyword evidence="3" id="KW-0732">Signal</keyword>
<comment type="caution">
    <text evidence="4">The sequence shown here is derived from an EMBL/GenBank/DDBJ whole genome shotgun (WGS) entry which is preliminary data.</text>
</comment>
<proteinExistence type="predicted"/>
<evidence type="ECO:0000313" key="4">
    <source>
        <dbReference type="EMBL" id="KXZ55696.1"/>
    </source>
</evidence>
<dbReference type="EMBL" id="LSYV01000003">
    <property type="protein sequence ID" value="KXZ55696.1"/>
    <property type="molecule type" value="Genomic_DNA"/>
</dbReference>
<keyword evidence="2" id="KW-1133">Transmembrane helix</keyword>
<feature type="compositionally biased region" description="Low complexity" evidence="1">
    <location>
        <begin position="81"/>
        <end position="92"/>
    </location>
</feature>
<keyword evidence="5" id="KW-1185">Reference proteome</keyword>
<accession>A0A150H0K2</accession>
<feature type="transmembrane region" description="Helical" evidence="2">
    <location>
        <begin position="126"/>
        <end position="148"/>
    </location>
</feature>
<evidence type="ECO:0000313" key="5">
    <source>
        <dbReference type="Proteomes" id="UP000075714"/>
    </source>
</evidence>
<gene>
    <name evidence="4" type="ORF">GPECTOR_2g1246</name>
</gene>
<dbReference type="AlphaFoldDB" id="A0A150H0K2"/>
<dbReference type="OrthoDB" id="540095at2759"/>
<feature type="region of interest" description="Disordered" evidence="1">
    <location>
        <begin position="81"/>
        <end position="103"/>
    </location>
</feature>
<keyword evidence="2" id="KW-0812">Transmembrane</keyword>
<protein>
    <submittedName>
        <fullName evidence="4">Uncharacterized protein</fullName>
    </submittedName>
</protein>